<evidence type="ECO:0000313" key="1">
    <source>
        <dbReference type="EMBL" id="SOD19371.1"/>
    </source>
</evidence>
<dbReference type="AlphaFoldDB" id="A0A286ABV1"/>
<organism evidence="1 2">
    <name type="scientific">Nitrosomonas ureae</name>
    <dbReference type="NCBI Taxonomy" id="44577"/>
    <lineage>
        <taxon>Bacteria</taxon>
        <taxon>Pseudomonadati</taxon>
        <taxon>Pseudomonadota</taxon>
        <taxon>Betaproteobacteria</taxon>
        <taxon>Nitrosomonadales</taxon>
        <taxon>Nitrosomonadaceae</taxon>
        <taxon>Nitrosomonas</taxon>
    </lineage>
</organism>
<sequence length="341" mass="36647">MAITKVADLVKPEIFLPYVQQETAVKSRLIQSGILVPDAQLDLVLLGGGNTFNEPSFRDLPDDDDNVSSDNEAVLATPSKVSTSKEIQVRLSRNKSWSSMDLAGDLAGADPMSAVIKRVGNYKNRRLQSTFIAVVKGLLADNAASPTGTDTHTQNDMTVDISGSSYSDGVTNLSAEAVIDAKLTMGDSMDELGLISVHSIVYGRMQKNNLIDMIPDSQGVYNIPVFNGMIVIVDDSMPASSGVFESWLFGRGSFRFGQGWPKVPLESDRVAAAGNGAGMETLHHRWEWIIHPAGCAYVGTAPSGGPGNTAASNDLANAGSWSRVWPERKQVHIARLITREV</sequence>
<reference evidence="1 2" key="1">
    <citation type="submission" date="2017-09" db="EMBL/GenBank/DDBJ databases">
        <authorList>
            <person name="Ehlers B."/>
            <person name="Leendertz F.H."/>
        </authorList>
    </citation>
    <scope>NUCLEOTIDE SEQUENCE [LARGE SCALE GENOMIC DNA]</scope>
    <source>
        <strain evidence="1 2">Nm42</strain>
    </source>
</reference>
<evidence type="ECO:0008006" key="3">
    <source>
        <dbReference type="Google" id="ProtNLM"/>
    </source>
</evidence>
<dbReference type="Proteomes" id="UP000219335">
    <property type="component" value="Unassembled WGS sequence"/>
</dbReference>
<accession>A0A286ABV1</accession>
<dbReference type="EMBL" id="OCMU01000001">
    <property type="protein sequence ID" value="SOD19371.1"/>
    <property type="molecule type" value="Genomic_DNA"/>
</dbReference>
<gene>
    <name evidence="1" type="ORF">SAMN06297164_2356</name>
</gene>
<protein>
    <recommendedName>
        <fullName evidence="3">Major capsid protein</fullName>
    </recommendedName>
</protein>
<name>A0A286ABV1_9PROT</name>
<evidence type="ECO:0000313" key="2">
    <source>
        <dbReference type="Proteomes" id="UP000219335"/>
    </source>
</evidence>
<proteinExistence type="predicted"/>
<dbReference type="RefSeq" id="WP_097105764.1">
    <property type="nucleotide sequence ID" value="NZ_OCMU01000001.1"/>
</dbReference>